<dbReference type="AlphaFoldDB" id="A0A834AC84"/>
<accession>A0A834AC84</accession>
<protein>
    <submittedName>
        <fullName evidence="1">Uncharacterized protein</fullName>
    </submittedName>
</protein>
<proteinExistence type="predicted"/>
<gene>
    <name evidence="1" type="ORF">HJG60_010911</name>
</gene>
<dbReference type="Proteomes" id="UP000664940">
    <property type="component" value="Unassembled WGS sequence"/>
</dbReference>
<name>A0A834AC84_9CHIR</name>
<sequence length="120" mass="12510">MGGNNGGSSVLLGSDPSLGFRAASSALVHNRCPSGSASCSLCTRGSPLRSCAPDGCRADFAPNVPRPLHATDPRQPHARQARLLLPVRMNVSTSTSWLPDFHSDKSSTGSGCYSVCKLLL</sequence>
<dbReference type="EMBL" id="JABVXQ010000005">
    <property type="protein sequence ID" value="KAF6109680.1"/>
    <property type="molecule type" value="Genomic_DNA"/>
</dbReference>
<reference evidence="1 2" key="1">
    <citation type="journal article" date="2020" name="Nature">
        <title>Six reference-quality genomes reveal evolution of bat adaptations.</title>
        <authorList>
            <person name="Jebb D."/>
            <person name="Huang Z."/>
            <person name="Pippel M."/>
            <person name="Hughes G.M."/>
            <person name="Lavrichenko K."/>
            <person name="Devanna P."/>
            <person name="Winkler S."/>
            <person name="Jermiin L.S."/>
            <person name="Skirmuntt E.C."/>
            <person name="Katzourakis A."/>
            <person name="Burkitt-Gray L."/>
            <person name="Ray D.A."/>
            <person name="Sullivan K.A.M."/>
            <person name="Roscito J.G."/>
            <person name="Kirilenko B.M."/>
            <person name="Davalos L.M."/>
            <person name="Corthals A.P."/>
            <person name="Power M.L."/>
            <person name="Jones G."/>
            <person name="Ransome R.D."/>
            <person name="Dechmann D.K.N."/>
            <person name="Locatelli A.G."/>
            <person name="Puechmaille S.J."/>
            <person name="Fedrigo O."/>
            <person name="Jarvis E.D."/>
            <person name="Hiller M."/>
            <person name="Vernes S.C."/>
            <person name="Myers E.W."/>
            <person name="Teeling E.C."/>
        </authorList>
    </citation>
    <scope>NUCLEOTIDE SEQUENCE [LARGE SCALE GENOMIC DNA]</scope>
    <source>
        <strain evidence="1">Bat1K_MPI-CBG_1</strain>
    </source>
</reference>
<evidence type="ECO:0000313" key="1">
    <source>
        <dbReference type="EMBL" id="KAF6109680.1"/>
    </source>
</evidence>
<evidence type="ECO:0000313" key="2">
    <source>
        <dbReference type="Proteomes" id="UP000664940"/>
    </source>
</evidence>
<comment type="caution">
    <text evidence="1">The sequence shown here is derived from an EMBL/GenBank/DDBJ whole genome shotgun (WGS) entry which is preliminary data.</text>
</comment>
<organism evidence="1 2">
    <name type="scientific">Phyllostomus discolor</name>
    <name type="common">pale spear-nosed bat</name>
    <dbReference type="NCBI Taxonomy" id="89673"/>
    <lineage>
        <taxon>Eukaryota</taxon>
        <taxon>Metazoa</taxon>
        <taxon>Chordata</taxon>
        <taxon>Craniata</taxon>
        <taxon>Vertebrata</taxon>
        <taxon>Euteleostomi</taxon>
        <taxon>Mammalia</taxon>
        <taxon>Eutheria</taxon>
        <taxon>Laurasiatheria</taxon>
        <taxon>Chiroptera</taxon>
        <taxon>Yangochiroptera</taxon>
        <taxon>Phyllostomidae</taxon>
        <taxon>Phyllostominae</taxon>
        <taxon>Phyllostomus</taxon>
    </lineage>
</organism>